<dbReference type="PRINTS" id="PR00255">
    <property type="entry name" value="NATPEPTIDER"/>
</dbReference>
<dbReference type="EnsemblMetazoa" id="XM_022808976">
    <property type="protein sequence ID" value="XP_022664711"/>
    <property type="gene ID" value="LOC111251887"/>
</dbReference>
<feature type="region of interest" description="Disordered" evidence="15">
    <location>
        <begin position="76"/>
        <end position="135"/>
    </location>
</feature>
<dbReference type="SMART" id="SM00044">
    <property type="entry name" value="CYCc"/>
    <property type="match status" value="1"/>
</dbReference>
<dbReference type="GO" id="GO:0004383">
    <property type="term" value="F:guanylate cyclase activity"/>
    <property type="evidence" value="ECO:0007669"/>
    <property type="project" value="UniProtKB-EC"/>
</dbReference>
<feature type="compositionally biased region" description="Basic and acidic residues" evidence="15">
    <location>
        <begin position="78"/>
        <end position="88"/>
    </location>
</feature>
<evidence type="ECO:0000256" key="5">
    <source>
        <dbReference type="ARBA" id="ARBA00022729"/>
    </source>
</evidence>
<dbReference type="GO" id="GO:0005525">
    <property type="term" value="F:GTP binding"/>
    <property type="evidence" value="ECO:0007669"/>
    <property type="project" value="UniProtKB-KW"/>
</dbReference>
<keyword evidence="12" id="KW-0456">Lyase</keyword>
<dbReference type="GeneID" id="111251887"/>
<evidence type="ECO:0000256" key="9">
    <source>
        <dbReference type="ARBA" id="ARBA00023136"/>
    </source>
</evidence>
<evidence type="ECO:0000256" key="7">
    <source>
        <dbReference type="ARBA" id="ARBA00022989"/>
    </source>
</evidence>
<evidence type="ECO:0000256" key="2">
    <source>
        <dbReference type="ARBA" id="ARBA00004251"/>
    </source>
</evidence>
<dbReference type="FunFam" id="3.30.70.1230:FF:000004">
    <property type="entry name" value="Guanylate cyclase"/>
    <property type="match status" value="1"/>
</dbReference>
<evidence type="ECO:0000256" key="4">
    <source>
        <dbReference type="ARBA" id="ARBA00022692"/>
    </source>
</evidence>
<keyword evidence="4 16" id="KW-0812">Transmembrane</keyword>
<organism evidence="19 20">
    <name type="scientific">Varroa destructor</name>
    <name type="common">Honeybee mite</name>
    <dbReference type="NCBI Taxonomy" id="109461"/>
    <lineage>
        <taxon>Eukaryota</taxon>
        <taxon>Metazoa</taxon>
        <taxon>Ecdysozoa</taxon>
        <taxon>Arthropoda</taxon>
        <taxon>Chelicerata</taxon>
        <taxon>Arachnida</taxon>
        <taxon>Acari</taxon>
        <taxon>Parasitiformes</taxon>
        <taxon>Mesostigmata</taxon>
        <taxon>Gamasina</taxon>
        <taxon>Dermanyssoidea</taxon>
        <taxon>Varroidae</taxon>
        <taxon>Varroa</taxon>
    </lineage>
</organism>
<evidence type="ECO:0000313" key="19">
    <source>
        <dbReference type="EnsemblMetazoa" id="XP_022664711"/>
    </source>
</evidence>
<evidence type="ECO:0000256" key="11">
    <source>
        <dbReference type="ARBA" id="ARBA00023180"/>
    </source>
</evidence>
<dbReference type="InterPro" id="IPR050401">
    <property type="entry name" value="Cyclic_nucleotide_synthase"/>
</dbReference>
<dbReference type="AlphaFoldDB" id="A0A7M7KC96"/>
<feature type="region of interest" description="Disordered" evidence="15">
    <location>
        <begin position="673"/>
        <end position="698"/>
    </location>
</feature>
<dbReference type="RefSeq" id="XP_022664711.1">
    <property type="nucleotide sequence ID" value="XM_022808976.1"/>
</dbReference>
<feature type="transmembrane region" description="Helical" evidence="16">
    <location>
        <begin position="617"/>
        <end position="641"/>
    </location>
</feature>
<proteinExistence type="predicted"/>
<dbReference type="FunCoup" id="A0A7M7KC96">
    <property type="interactions" value="60"/>
</dbReference>
<dbReference type="PANTHER" id="PTHR11920:SF494">
    <property type="entry name" value="ATRIAL NATRIURETIC PEPTIDE RECEPTOR 2"/>
    <property type="match status" value="1"/>
</dbReference>
<dbReference type="PROSITE" id="PS50125">
    <property type="entry name" value="GUANYLATE_CYCLASE_2"/>
    <property type="match status" value="1"/>
</dbReference>
<name>A0A7M7KC96_VARDE</name>
<evidence type="ECO:0000256" key="6">
    <source>
        <dbReference type="ARBA" id="ARBA00022741"/>
    </source>
</evidence>
<keyword evidence="8" id="KW-0342">GTP-binding</keyword>
<keyword evidence="14" id="KW-0175">Coiled coil</keyword>
<dbReference type="InterPro" id="IPR028082">
    <property type="entry name" value="Peripla_BP_I"/>
</dbReference>
<dbReference type="Gene3D" id="3.30.70.1230">
    <property type="entry name" value="Nucleotide cyclase"/>
    <property type="match status" value="1"/>
</dbReference>
<dbReference type="InterPro" id="IPR000719">
    <property type="entry name" value="Prot_kinase_dom"/>
</dbReference>
<dbReference type="GO" id="GO:0001653">
    <property type="term" value="F:peptide receptor activity"/>
    <property type="evidence" value="ECO:0007669"/>
    <property type="project" value="TreeGrafter"/>
</dbReference>
<dbReference type="KEGG" id="vde:111251887"/>
<sequence>MGPFIYVLGHARRRRRQTSGALPTILALLWFALVVSYLVYGVAAVSDASARYNLRRPIARQLGTAVMIPLSKRHARRRDATMTKDSAHESVASAIELDNDNETAAGDAGVDEDEEYVEPTDYSKTNDPEDVKLPPRIGMMNQVTVNTSDNSIDETSIEDPQALGTIQHEIKWKEDSRFHDPIDNRFVARIVSIFITSKGLRRSFDFRIAKPALELAVNDVMDKYPNIRFKIIQRRGYVACQTNNAGNMAAEEYHGSDGATAFIGPGCSAAVDIVGRLASYWNIPVCTAAGVSAQFEDRSVYSTLLRLALTINTLGDAITHVLKLFDWHHVVILSDSSQTFFRQLHKALSPIMRNFQREGYELTRFNREFESKKQPNYTNLLLEGRAHGRIFLLGVDGIVLRQIMLCAYDLGMGNGEYAFIAAKPYTNVRYFGEYTWNVAGDKRNEDARKMYEQLMVISLIMRPSREYKKFVEKVVLKSKAEQVNGPMIDKSIINELLGGFYDCVQLYAWAVNKTLSEGKNPLDGKHLINEILKSTQNGLTGMLQFNENGDRMAEYAIHDFNSTGQMDIVAMYSSLNKTVTMLPNKSFLWLTGSSPRDVPICGFLGEAPHCREIESPILLIVITVVTLASFLGMAVIALIFYRKMKLETQLANLWWHIKWDEISYPDKQQRKSATSLSINGDGQNNGATESKTSPRFGTGFPVENGVPGRFGNVHIGIYKGMKVAVRQLRICKFTTTRSFLLELKQMHDLTHENLVRLIGLTAEDLNVGVVMEYCPRGSLRDLLENESLRLDWTFRYSIINDIVEGMCFLHSNFIGCHGRLRSTTCLIDARFVVKISNFGLRELRRQVALPEIEDPRDLLWCAPEHLRGDLPLRRGSQKGDVYSFAIILQEIITRSGPFENLEKYSRHFLPPEEILFRVKLGSNPPFRPDVTPDDCPRELLSLMKLCWNESPSLRPSFAIIKQLMKKYTKSMGSSNLLDNLLKRMEQYANNLEQLVENKTALLVEEKRKSDELLYEVLPRYVAEQLKRGEYVKPEAFEWVTICFSDIVGFTQICANSTPMQVVDLLNDLYSCFDAIIQNYDVFKVETIGDAYMVVSGLPVRNGNEHAREIARMTLSLLKAIKQFRVRHHPTEKLQLRIGVHSGPCAAAVVGLKRPRYCLFGDSVNTASRMESYGEAMMIHITGDTKRLLDTFGTFKTTCRGEIQVKGKGQMITYFLEAEDPPFSPEIGLQGTFFTNEHLLKDI</sequence>
<keyword evidence="5" id="KW-0732">Signal</keyword>
<feature type="coiled-coil region" evidence="14">
    <location>
        <begin position="977"/>
        <end position="1008"/>
    </location>
</feature>
<evidence type="ECO:0000256" key="16">
    <source>
        <dbReference type="SAM" id="Phobius"/>
    </source>
</evidence>
<evidence type="ECO:0000256" key="12">
    <source>
        <dbReference type="ARBA" id="ARBA00023239"/>
    </source>
</evidence>
<evidence type="ECO:0000259" key="18">
    <source>
        <dbReference type="PROSITE" id="PS50125"/>
    </source>
</evidence>
<keyword evidence="20" id="KW-1185">Reference proteome</keyword>
<feature type="compositionally biased region" description="Basic and acidic residues" evidence="15">
    <location>
        <begin position="124"/>
        <end position="133"/>
    </location>
</feature>
<dbReference type="Proteomes" id="UP000594260">
    <property type="component" value="Unplaced"/>
</dbReference>
<evidence type="ECO:0000313" key="20">
    <source>
        <dbReference type="Proteomes" id="UP000594260"/>
    </source>
</evidence>
<keyword evidence="7 16" id="KW-1133">Transmembrane helix</keyword>
<dbReference type="GO" id="GO:0005524">
    <property type="term" value="F:ATP binding"/>
    <property type="evidence" value="ECO:0007669"/>
    <property type="project" value="InterPro"/>
</dbReference>
<evidence type="ECO:0000256" key="8">
    <source>
        <dbReference type="ARBA" id="ARBA00023134"/>
    </source>
</evidence>
<dbReference type="InterPro" id="IPR001054">
    <property type="entry name" value="A/G_cyclase"/>
</dbReference>
<evidence type="ECO:0000256" key="3">
    <source>
        <dbReference type="ARBA" id="ARBA00012202"/>
    </source>
</evidence>
<dbReference type="SUPFAM" id="SSF56112">
    <property type="entry name" value="Protein kinase-like (PK-like)"/>
    <property type="match status" value="1"/>
</dbReference>
<dbReference type="SUPFAM" id="SSF53822">
    <property type="entry name" value="Periplasmic binding protein-like I"/>
    <property type="match status" value="1"/>
</dbReference>
<dbReference type="Pfam" id="PF01094">
    <property type="entry name" value="ANF_receptor"/>
    <property type="match status" value="1"/>
</dbReference>
<dbReference type="OMA" id="CWNESPA"/>
<dbReference type="EC" id="4.6.1.2" evidence="3"/>
<dbReference type="InterPro" id="IPR001828">
    <property type="entry name" value="ANF_lig-bd_rcpt"/>
</dbReference>
<evidence type="ECO:0000259" key="17">
    <source>
        <dbReference type="PROSITE" id="PS50011"/>
    </source>
</evidence>
<evidence type="ECO:0000256" key="15">
    <source>
        <dbReference type="SAM" id="MobiDB-lite"/>
    </source>
</evidence>
<reference evidence="19" key="1">
    <citation type="submission" date="2021-01" db="UniProtKB">
        <authorList>
            <consortium name="EnsemblMetazoa"/>
        </authorList>
    </citation>
    <scope>IDENTIFICATION</scope>
</reference>
<dbReference type="Gene3D" id="1.10.510.10">
    <property type="entry name" value="Transferase(Phosphotransferase) domain 1"/>
    <property type="match status" value="1"/>
</dbReference>
<dbReference type="GO" id="GO:0005886">
    <property type="term" value="C:plasma membrane"/>
    <property type="evidence" value="ECO:0007669"/>
    <property type="project" value="UniProtKB-SubCell"/>
</dbReference>
<dbReference type="GO" id="GO:0004016">
    <property type="term" value="F:adenylate cyclase activity"/>
    <property type="evidence" value="ECO:0007669"/>
    <property type="project" value="TreeGrafter"/>
</dbReference>
<feature type="domain" description="Guanylate cyclase" evidence="18">
    <location>
        <begin position="1040"/>
        <end position="1170"/>
    </location>
</feature>
<keyword evidence="11" id="KW-0325">Glycoprotein</keyword>
<feature type="compositionally biased region" description="Acidic residues" evidence="15">
    <location>
        <begin position="109"/>
        <end position="118"/>
    </location>
</feature>
<dbReference type="InterPro" id="IPR001245">
    <property type="entry name" value="Ser-Thr/Tyr_kinase_cat_dom"/>
</dbReference>
<dbReference type="Pfam" id="PF07714">
    <property type="entry name" value="PK_Tyr_Ser-Thr"/>
    <property type="match status" value="1"/>
</dbReference>
<feature type="compositionally biased region" description="Polar residues" evidence="15">
    <location>
        <begin position="673"/>
        <end position="695"/>
    </location>
</feature>
<keyword evidence="10" id="KW-0675">Receptor</keyword>
<dbReference type="PANTHER" id="PTHR11920">
    <property type="entry name" value="GUANYLYL CYCLASE"/>
    <property type="match status" value="1"/>
</dbReference>
<dbReference type="InterPro" id="IPR029787">
    <property type="entry name" value="Nucleotide_cyclase"/>
</dbReference>
<dbReference type="OrthoDB" id="6510100at2759"/>
<dbReference type="GO" id="GO:0007168">
    <property type="term" value="P:receptor guanylyl cyclase signaling pathway"/>
    <property type="evidence" value="ECO:0007669"/>
    <property type="project" value="TreeGrafter"/>
</dbReference>
<dbReference type="CDD" id="cd07302">
    <property type="entry name" value="CHD"/>
    <property type="match status" value="1"/>
</dbReference>
<keyword evidence="9 16" id="KW-0472">Membrane</keyword>
<feature type="transmembrane region" description="Helical" evidence="16">
    <location>
        <begin position="21"/>
        <end position="43"/>
    </location>
</feature>
<dbReference type="SUPFAM" id="SSF55073">
    <property type="entry name" value="Nucleotide cyclase"/>
    <property type="match status" value="1"/>
</dbReference>
<comment type="subcellular location">
    <subcellularLocation>
        <location evidence="2">Cell membrane</location>
        <topology evidence="2">Single-pass type I membrane protein</topology>
    </subcellularLocation>
</comment>
<keyword evidence="6" id="KW-0547">Nucleotide-binding</keyword>
<dbReference type="InterPro" id="IPR001170">
    <property type="entry name" value="ANPR/GUC"/>
</dbReference>
<dbReference type="InterPro" id="IPR011009">
    <property type="entry name" value="Kinase-like_dom_sf"/>
</dbReference>
<dbReference type="Gene3D" id="3.40.50.2300">
    <property type="match status" value="2"/>
</dbReference>
<dbReference type="GO" id="GO:0035556">
    <property type="term" value="P:intracellular signal transduction"/>
    <property type="evidence" value="ECO:0007669"/>
    <property type="project" value="InterPro"/>
</dbReference>
<dbReference type="Pfam" id="PF00211">
    <property type="entry name" value="Guanylate_cyc"/>
    <property type="match status" value="1"/>
</dbReference>
<dbReference type="PROSITE" id="PS50011">
    <property type="entry name" value="PROTEIN_KINASE_DOM"/>
    <property type="match status" value="1"/>
</dbReference>
<evidence type="ECO:0000256" key="10">
    <source>
        <dbReference type="ARBA" id="ARBA00023170"/>
    </source>
</evidence>
<keyword evidence="13" id="KW-0141">cGMP biosynthesis</keyword>
<dbReference type="GO" id="GO:0004672">
    <property type="term" value="F:protein kinase activity"/>
    <property type="evidence" value="ECO:0007669"/>
    <property type="project" value="InterPro"/>
</dbReference>
<evidence type="ECO:0000256" key="13">
    <source>
        <dbReference type="ARBA" id="ARBA00023293"/>
    </source>
</evidence>
<evidence type="ECO:0000256" key="14">
    <source>
        <dbReference type="SAM" id="Coils"/>
    </source>
</evidence>
<dbReference type="InParanoid" id="A0A7M7KC96"/>
<evidence type="ECO:0000256" key="1">
    <source>
        <dbReference type="ARBA" id="ARBA00001436"/>
    </source>
</evidence>
<accession>A0A7M7KC96</accession>
<feature type="domain" description="Protein kinase" evidence="17">
    <location>
        <begin position="699"/>
        <end position="968"/>
    </location>
</feature>
<comment type="catalytic activity">
    <reaction evidence="1">
        <text>GTP = 3',5'-cyclic GMP + diphosphate</text>
        <dbReference type="Rhea" id="RHEA:13665"/>
        <dbReference type="ChEBI" id="CHEBI:33019"/>
        <dbReference type="ChEBI" id="CHEBI:37565"/>
        <dbReference type="ChEBI" id="CHEBI:57746"/>
        <dbReference type="EC" id="4.6.1.2"/>
    </reaction>
</comment>
<dbReference type="CDD" id="cd06352">
    <property type="entry name" value="PBP1_NPR_GC-like"/>
    <property type="match status" value="1"/>
</dbReference>
<protein>
    <recommendedName>
        <fullName evidence="3">guanylate cyclase</fullName>
        <ecNumber evidence="3">4.6.1.2</ecNumber>
    </recommendedName>
</protein>